<evidence type="ECO:0000313" key="1">
    <source>
        <dbReference type="EMBL" id="VAX24020.1"/>
    </source>
</evidence>
<organism evidence="1">
    <name type="scientific">hydrothermal vent metagenome</name>
    <dbReference type="NCBI Taxonomy" id="652676"/>
    <lineage>
        <taxon>unclassified sequences</taxon>
        <taxon>metagenomes</taxon>
        <taxon>ecological metagenomes</taxon>
    </lineage>
</organism>
<protein>
    <submittedName>
        <fullName evidence="1">Uncharacterized protein</fullName>
    </submittedName>
</protein>
<dbReference type="EMBL" id="UOGC01000158">
    <property type="protein sequence ID" value="VAX24020.1"/>
    <property type="molecule type" value="Genomic_DNA"/>
</dbReference>
<reference evidence="1" key="1">
    <citation type="submission" date="2018-06" db="EMBL/GenBank/DDBJ databases">
        <authorList>
            <person name="Zhirakovskaya E."/>
        </authorList>
    </citation>
    <scope>NUCLEOTIDE SEQUENCE</scope>
</reference>
<name>A0A3B1CN06_9ZZZZ</name>
<accession>A0A3B1CN06</accession>
<sequence>MVDSKVSESSVTPVTTVIAPCFTDAEDLLWHA</sequence>
<proteinExistence type="predicted"/>
<dbReference type="AlphaFoldDB" id="A0A3B1CN06"/>
<gene>
    <name evidence="1" type="ORF">MNBD_NITROSPINAE01-805</name>
</gene>